<dbReference type="PANTHER" id="PTHR42733">
    <property type="entry name" value="DJ-1 PROTEIN"/>
    <property type="match status" value="1"/>
</dbReference>
<dbReference type="Gene3D" id="3.40.50.880">
    <property type="match status" value="1"/>
</dbReference>
<dbReference type="Proteomes" id="UP000386847">
    <property type="component" value="Chromosome"/>
</dbReference>
<dbReference type="KEGG" id="rain:Rai3103_14915"/>
<dbReference type="GO" id="GO:0008233">
    <property type="term" value="F:peptidase activity"/>
    <property type="evidence" value="ECO:0007669"/>
    <property type="project" value="UniProtKB-KW"/>
</dbReference>
<dbReference type="Pfam" id="PF01965">
    <property type="entry name" value="DJ-1_PfpI"/>
    <property type="match status" value="1"/>
</dbReference>
<keyword evidence="3" id="KW-0645">Protease</keyword>
<protein>
    <submittedName>
        <fullName evidence="3">DJ-1/PfpI/YhbO family deglycase/protease</fullName>
    </submittedName>
</protein>
<dbReference type="SUPFAM" id="SSF52317">
    <property type="entry name" value="Class I glutamine amidotransferase-like"/>
    <property type="match status" value="1"/>
</dbReference>
<evidence type="ECO:0000259" key="2">
    <source>
        <dbReference type="Pfam" id="PF01965"/>
    </source>
</evidence>
<keyword evidence="3" id="KW-0378">Hydrolase</keyword>
<feature type="domain" description="DJ-1/PfpI" evidence="2">
    <location>
        <begin position="4"/>
        <end position="174"/>
    </location>
</feature>
<dbReference type="GO" id="GO:0006508">
    <property type="term" value="P:proteolysis"/>
    <property type="evidence" value="ECO:0007669"/>
    <property type="project" value="UniProtKB-KW"/>
</dbReference>
<dbReference type="InterPro" id="IPR029062">
    <property type="entry name" value="Class_I_gatase-like"/>
</dbReference>
<proteinExistence type="inferred from homology"/>
<evidence type="ECO:0000313" key="4">
    <source>
        <dbReference type="Proteomes" id="UP000386847"/>
    </source>
</evidence>
<organism evidence="3 4">
    <name type="scientific">Raineyella fluvialis</name>
    <dbReference type="NCBI Taxonomy" id="2662261"/>
    <lineage>
        <taxon>Bacteria</taxon>
        <taxon>Bacillati</taxon>
        <taxon>Actinomycetota</taxon>
        <taxon>Actinomycetes</taxon>
        <taxon>Propionibacteriales</taxon>
        <taxon>Propionibacteriaceae</taxon>
        <taxon>Raineyella</taxon>
    </lineage>
</organism>
<dbReference type="AlphaFoldDB" id="A0A5Q2FD28"/>
<gene>
    <name evidence="3" type="ORF">Rai3103_14915</name>
</gene>
<comment type="similarity">
    <text evidence="1">Belongs to the peptidase C56 family.</text>
</comment>
<accession>A0A5Q2FD28</accession>
<evidence type="ECO:0000256" key="1">
    <source>
        <dbReference type="ARBA" id="ARBA00008542"/>
    </source>
</evidence>
<reference evidence="3 4" key="1">
    <citation type="submission" date="2019-10" db="EMBL/GenBank/DDBJ databases">
        <title>Genomic analysis of Raineyella sp. CBA3103.</title>
        <authorList>
            <person name="Roh S.W."/>
        </authorList>
    </citation>
    <scope>NUCLEOTIDE SEQUENCE [LARGE SCALE GENOMIC DNA]</scope>
    <source>
        <strain evidence="3 4">CBA3103</strain>
    </source>
</reference>
<keyword evidence="4" id="KW-1185">Reference proteome</keyword>
<evidence type="ECO:0000313" key="3">
    <source>
        <dbReference type="EMBL" id="QGF24709.1"/>
    </source>
</evidence>
<name>A0A5Q2FD28_9ACTN</name>
<sequence>MTAKKILILSTEYGTERDELIVPLERLKELGHQVTLATPNGGAVQTLKSDKHPTDRVPADTKVADVTDDYDVIVLPGGALNADKGRMDADICRLVKAQADAGRPIAAICHAPWVLVETGLARGKDLTSYVSIRTDTVNAGATWHDEPVVTSDANGWTLVTSRNPHDLDAFVRAIDAL</sequence>
<dbReference type="InterPro" id="IPR006286">
    <property type="entry name" value="C56_PfpI-like"/>
</dbReference>
<dbReference type="InterPro" id="IPR002818">
    <property type="entry name" value="DJ-1/PfpI"/>
</dbReference>
<dbReference type="RefSeq" id="WP_153573238.1">
    <property type="nucleotide sequence ID" value="NZ_CP045725.1"/>
</dbReference>
<dbReference type="NCBIfam" id="TIGR01382">
    <property type="entry name" value="PfpI"/>
    <property type="match status" value="1"/>
</dbReference>
<dbReference type="PROSITE" id="PS51276">
    <property type="entry name" value="PEPTIDASE_C56_PFPI"/>
    <property type="match status" value="1"/>
</dbReference>
<dbReference type="CDD" id="cd03134">
    <property type="entry name" value="GATase1_PfpI_like"/>
    <property type="match status" value="1"/>
</dbReference>
<dbReference type="PANTHER" id="PTHR42733:SF12">
    <property type="entry name" value="PROTEINASE"/>
    <property type="match status" value="1"/>
</dbReference>
<dbReference type="EMBL" id="CP045725">
    <property type="protein sequence ID" value="QGF24709.1"/>
    <property type="molecule type" value="Genomic_DNA"/>
</dbReference>